<evidence type="ECO:0000259" key="1">
    <source>
        <dbReference type="Pfam" id="PF01814"/>
    </source>
</evidence>
<reference evidence="2 3" key="1">
    <citation type="submission" date="2020-09" db="EMBL/GenBank/DDBJ databases">
        <title>Characterization of Treponema spp. from bovine digital dermatitis in Korea.</title>
        <authorList>
            <person name="Espiritu H.M."/>
            <person name="Cho Y.I."/>
            <person name="Mamuad L."/>
        </authorList>
    </citation>
    <scope>NUCLEOTIDE SEQUENCE [LARGE SCALE GENOMIC DNA]</scope>
    <source>
        <strain evidence="2 3">KS1</strain>
    </source>
</reference>
<dbReference type="Pfam" id="PF01814">
    <property type="entry name" value="Hemerythrin"/>
    <property type="match status" value="1"/>
</dbReference>
<dbReference type="GO" id="GO:0005886">
    <property type="term" value="C:plasma membrane"/>
    <property type="evidence" value="ECO:0007669"/>
    <property type="project" value="TreeGrafter"/>
</dbReference>
<dbReference type="PANTHER" id="PTHR39966:SF1">
    <property type="entry name" value="HEMERYTHRIN-LIKE DOMAIN-CONTAINING PROTEIN"/>
    <property type="match status" value="1"/>
</dbReference>
<organism evidence="2 3">
    <name type="scientific">Treponema pedis</name>
    <dbReference type="NCBI Taxonomy" id="409322"/>
    <lineage>
        <taxon>Bacteria</taxon>
        <taxon>Pseudomonadati</taxon>
        <taxon>Spirochaetota</taxon>
        <taxon>Spirochaetia</taxon>
        <taxon>Spirochaetales</taxon>
        <taxon>Treponemataceae</taxon>
        <taxon>Treponema</taxon>
    </lineage>
</organism>
<protein>
    <submittedName>
        <fullName evidence="2">Hemerythrin domain-containing protein</fullName>
    </submittedName>
</protein>
<dbReference type="InterPro" id="IPR012312">
    <property type="entry name" value="Hemerythrin-like"/>
</dbReference>
<dbReference type="PANTHER" id="PTHR39966">
    <property type="entry name" value="BLL2471 PROTEIN-RELATED"/>
    <property type="match status" value="1"/>
</dbReference>
<sequence length="185" mass="21292">MNAVEIMVQEHNAILRLITVIRSACCRILEGGTVNIEDFTSMITFARTYADKHHHGKEEEILFLTMTEKLGQAATTLIRHGMLVEHDMGRFFITELEQALKRYAAEPNTENKLDIIMRSSGWADLLKRHIEKENTVVYPFAVRSLPFEVLNEVDRKVQLFEEKAEKDGIQQKSLQLLEALALKYC</sequence>
<evidence type="ECO:0000313" key="3">
    <source>
        <dbReference type="Proteomes" id="UP000593915"/>
    </source>
</evidence>
<dbReference type="Proteomes" id="UP000593915">
    <property type="component" value="Chromosome"/>
</dbReference>
<dbReference type="EMBL" id="CP061839">
    <property type="protein sequence ID" value="QOW61400.1"/>
    <property type="molecule type" value="Genomic_DNA"/>
</dbReference>
<feature type="domain" description="Hemerythrin-like" evidence="1">
    <location>
        <begin position="3"/>
        <end position="141"/>
    </location>
</feature>
<accession>A0A7S7AWK4</accession>
<dbReference type="RefSeq" id="WP_029409580.1">
    <property type="nucleotide sequence ID" value="NZ_CP061839.1"/>
</dbReference>
<dbReference type="Gene3D" id="1.20.120.520">
    <property type="entry name" value="nmb1532 protein domain like"/>
    <property type="match status" value="1"/>
</dbReference>
<evidence type="ECO:0000313" key="2">
    <source>
        <dbReference type="EMBL" id="QOW61400.1"/>
    </source>
</evidence>
<dbReference type="AlphaFoldDB" id="A0A7S7AWK4"/>
<proteinExistence type="predicted"/>
<name>A0A7S7AWK4_9SPIR</name>
<gene>
    <name evidence="2" type="ORF">IFE08_03150</name>
</gene>